<feature type="region of interest" description="Disordered" evidence="1">
    <location>
        <begin position="1"/>
        <end position="23"/>
    </location>
</feature>
<feature type="region of interest" description="Disordered" evidence="1">
    <location>
        <begin position="52"/>
        <end position="103"/>
    </location>
</feature>
<dbReference type="AlphaFoldDB" id="A0A381Q8B3"/>
<evidence type="ECO:0000313" key="3">
    <source>
        <dbReference type="EMBL" id="SUZ75094.1"/>
    </source>
</evidence>
<keyword evidence="2" id="KW-0812">Transmembrane</keyword>
<reference evidence="3" key="1">
    <citation type="submission" date="2018-05" db="EMBL/GenBank/DDBJ databases">
        <authorList>
            <person name="Lanie J.A."/>
            <person name="Ng W.-L."/>
            <person name="Kazmierczak K.M."/>
            <person name="Andrzejewski T.M."/>
            <person name="Davidsen T.M."/>
            <person name="Wayne K.J."/>
            <person name="Tettelin H."/>
            <person name="Glass J.I."/>
            <person name="Rusch D."/>
            <person name="Podicherti R."/>
            <person name="Tsui H.-C.T."/>
            <person name="Winkler M.E."/>
        </authorList>
    </citation>
    <scope>NUCLEOTIDE SEQUENCE</scope>
</reference>
<accession>A0A381Q8B3</accession>
<dbReference type="EMBL" id="UINC01001233">
    <property type="protein sequence ID" value="SUZ75094.1"/>
    <property type="molecule type" value="Genomic_DNA"/>
</dbReference>
<organism evidence="3">
    <name type="scientific">marine metagenome</name>
    <dbReference type="NCBI Taxonomy" id="408172"/>
    <lineage>
        <taxon>unclassified sequences</taxon>
        <taxon>metagenomes</taxon>
        <taxon>ecological metagenomes</taxon>
    </lineage>
</organism>
<dbReference type="Pfam" id="PF13798">
    <property type="entry name" value="PCYCGC"/>
    <property type="match status" value="1"/>
</dbReference>
<name>A0A381Q8B3_9ZZZZ</name>
<evidence type="ECO:0000256" key="1">
    <source>
        <dbReference type="SAM" id="MobiDB-lite"/>
    </source>
</evidence>
<protein>
    <submittedName>
        <fullName evidence="3">Uncharacterized protein</fullName>
    </submittedName>
</protein>
<dbReference type="InterPro" id="IPR025673">
    <property type="entry name" value="PCYCGC"/>
</dbReference>
<feature type="compositionally biased region" description="Basic residues" evidence="1">
    <location>
        <begin position="1"/>
        <end position="10"/>
    </location>
</feature>
<gene>
    <name evidence="3" type="ORF">METZ01_LOCUS27948</name>
</gene>
<evidence type="ECO:0000256" key="2">
    <source>
        <dbReference type="SAM" id="Phobius"/>
    </source>
</evidence>
<feature type="compositionally biased region" description="Low complexity" evidence="1">
    <location>
        <begin position="11"/>
        <end position="23"/>
    </location>
</feature>
<keyword evidence="2" id="KW-1133">Transmembrane helix</keyword>
<keyword evidence="2" id="KW-0472">Membrane</keyword>
<proteinExistence type="predicted"/>
<feature type="transmembrane region" description="Helical" evidence="2">
    <location>
        <begin position="26"/>
        <end position="44"/>
    </location>
</feature>
<sequence length="178" mass="18370">MGSKKARNRRGSPAAPAPAGKGGPPWLVIAIAVAVLASGWLFIMSQEDDPVTSQALATGPDGDSSSSAPGTATAASDAQPLQAGTPAPTARPSDIQEFPTELEGLPMPPLPYVPQMVPRPPELVKRAYVFAAENPGVLSYVPCYCGCENDGHVSNVDCFVGSRAPNGAVESWDTHGMT</sequence>
<feature type="compositionally biased region" description="Low complexity" evidence="1">
    <location>
        <begin position="57"/>
        <end position="78"/>
    </location>
</feature>